<evidence type="ECO:0000313" key="2">
    <source>
        <dbReference type="EMBL" id="KAH0594855.1"/>
    </source>
</evidence>
<dbReference type="Proteomes" id="UP000764110">
    <property type="component" value="Unassembled WGS sequence"/>
</dbReference>
<reference evidence="2 3" key="1">
    <citation type="submission" date="2020-07" db="EMBL/GenBank/DDBJ databases">
        <title>Metarhizium humberi genome.</title>
        <authorList>
            <person name="Lysoe E."/>
        </authorList>
    </citation>
    <scope>NUCLEOTIDE SEQUENCE [LARGE SCALE GENOMIC DNA]</scope>
    <source>
        <strain evidence="2 3">ESALQ1638</strain>
    </source>
</reference>
<name>A0A9P8M6A5_9HYPO</name>
<keyword evidence="3" id="KW-1185">Reference proteome</keyword>
<organism evidence="2 3">
    <name type="scientific">Metarhizium humberi</name>
    <dbReference type="NCBI Taxonomy" id="2596975"/>
    <lineage>
        <taxon>Eukaryota</taxon>
        <taxon>Fungi</taxon>
        <taxon>Dikarya</taxon>
        <taxon>Ascomycota</taxon>
        <taxon>Pezizomycotina</taxon>
        <taxon>Sordariomycetes</taxon>
        <taxon>Hypocreomycetidae</taxon>
        <taxon>Hypocreales</taxon>
        <taxon>Clavicipitaceae</taxon>
        <taxon>Metarhizium</taxon>
    </lineage>
</organism>
<accession>A0A9P8M6A5</accession>
<dbReference type="AlphaFoldDB" id="A0A9P8M6A5"/>
<feature type="compositionally biased region" description="Polar residues" evidence="1">
    <location>
        <begin position="46"/>
        <end position="62"/>
    </location>
</feature>
<gene>
    <name evidence="2" type="ORF">MHUMG1_07152</name>
</gene>
<dbReference type="EMBL" id="JACEFI010000014">
    <property type="protein sequence ID" value="KAH0594855.1"/>
    <property type="molecule type" value="Genomic_DNA"/>
</dbReference>
<proteinExistence type="predicted"/>
<evidence type="ECO:0000313" key="3">
    <source>
        <dbReference type="Proteomes" id="UP000764110"/>
    </source>
</evidence>
<evidence type="ECO:0000256" key="1">
    <source>
        <dbReference type="SAM" id="MobiDB-lite"/>
    </source>
</evidence>
<comment type="caution">
    <text evidence="2">The sequence shown here is derived from an EMBL/GenBank/DDBJ whole genome shotgun (WGS) entry which is preliminary data.</text>
</comment>
<sequence length="188" mass="20564">MEDDEHAARSMSRIKLEDGITNGQPEAMDTAESTPTHGIKGGASPASINGIKSESDGVNTPASGKPRLSRRSSQKPAEPETRLFNHLPNVTEESCKSFQVIRDCLYGSKHLGSTDNDALDCDCAEEFQSRLRRGGILYAQIYSLTKEIIDAARTYPFQNSDLRHLALNSQLRNGVQNICAKATWGPTL</sequence>
<protein>
    <submittedName>
        <fullName evidence="2">Uncharacterized protein</fullName>
    </submittedName>
</protein>
<feature type="region of interest" description="Disordered" evidence="1">
    <location>
        <begin position="1"/>
        <end position="85"/>
    </location>
</feature>